<evidence type="ECO:0000256" key="2">
    <source>
        <dbReference type="SAM" id="MobiDB-lite"/>
    </source>
</evidence>
<feature type="domain" description="Nanos-type" evidence="3">
    <location>
        <begin position="215"/>
        <end position="270"/>
    </location>
</feature>
<feature type="region of interest" description="Disordered" evidence="2">
    <location>
        <begin position="128"/>
        <end position="207"/>
    </location>
</feature>
<comment type="caution">
    <text evidence="4">The sequence shown here is derived from an EMBL/GenBank/DDBJ whole genome shotgun (WGS) entry which is preliminary data.</text>
</comment>
<keyword evidence="1" id="KW-0863">Zinc-finger</keyword>
<feature type="compositionally biased region" description="Low complexity" evidence="2">
    <location>
        <begin position="186"/>
        <end position="202"/>
    </location>
</feature>
<reference evidence="4 5" key="1">
    <citation type="journal article" date="2018" name="Nat. Ecol. Evol.">
        <title>Genomic signatures of mitonuclear coevolution across populations of Tigriopus californicus.</title>
        <authorList>
            <person name="Barreto F.S."/>
            <person name="Watson E.T."/>
            <person name="Lima T.G."/>
            <person name="Willett C.S."/>
            <person name="Edmands S."/>
            <person name="Li W."/>
            <person name="Burton R.S."/>
        </authorList>
    </citation>
    <scope>NUCLEOTIDE SEQUENCE [LARGE SCALE GENOMIC DNA]</scope>
    <source>
        <strain evidence="4 5">San Diego</strain>
    </source>
</reference>
<organism evidence="4 5">
    <name type="scientific">Tigriopus californicus</name>
    <name type="common">Marine copepod</name>
    <dbReference type="NCBI Taxonomy" id="6832"/>
    <lineage>
        <taxon>Eukaryota</taxon>
        <taxon>Metazoa</taxon>
        <taxon>Ecdysozoa</taxon>
        <taxon>Arthropoda</taxon>
        <taxon>Crustacea</taxon>
        <taxon>Multicrustacea</taxon>
        <taxon>Hexanauplia</taxon>
        <taxon>Copepoda</taxon>
        <taxon>Harpacticoida</taxon>
        <taxon>Harpacticidae</taxon>
        <taxon>Tigriopus</taxon>
    </lineage>
</organism>
<gene>
    <name evidence="4" type="ORF">TCAL_10211</name>
</gene>
<evidence type="ECO:0000256" key="1">
    <source>
        <dbReference type="PROSITE-ProRule" id="PRU00855"/>
    </source>
</evidence>
<keyword evidence="1" id="KW-0479">Metal-binding</keyword>
<protein>
    <recommendedName>
        <fullName evidence="3">Nanos-type domain-containing protein</fullName>
    </recommendedName>
</protein>
<sequence>MTAGLSASLPFDGPSWHLIEKCNFFNDSLEIHRLFQQTRHAPSQWPTEESATHIWRLKNFTNEKSVTPGLRVNGFLPCMDLSLAQGAPLAQAGVVGSRPGPSGSVGSVGSWTGKARGSKLSLNAPEFVPKASSGSAPVSPRRTDFETLGNKFTPLPSRPGMRCPRGGRKAFRGSVAPPSALLTKATSDGFTTSSSSDESSSSAQRSREILLPDEGCVYCSRRGYDLDMISSHCLRHPITQAIICPNLKGRLCPRCGDQGRHSHTETECVNL</sequence>
<dbReference type="InterPro" id="IPR038129">
    <property type="entry name" value="Nanos_sf"/>
</dbReference>
<comment type="similarity">
    <text evidence="1">Belongs to the nanos family.</text>
</comment>
<evidence type="ECO:0000313" key="5">
    <source>
        <dbReference type="Proteomes" id="UP000318571"/>
    </source>
</evidence>
<dbReference type="PROSITE" id="PS51522">
    <property type="entry name" value="ZF_NANOS"/>
    <property type="match status" value="1"/>
</dbReference>
<name>A0A553PF42_TIGCA</name>
<dbReference type="Gene3D" id="4.10.60.30">
    <property type="entry name" value="Nanos, RNA-binding domain"/>
    <property type="match status" value="1"/>
</dbReference>
<dbReference type="InterPro" id="IPR024161">
    <property type="entry name" value="Znf_nanos-typ"/>
</dbReference>
<evidence type="ECO:0000259" key="3">
    <source>
        <dbReference type="PROSITE" id="PS51522"/>
    </source>
</evidence>
<keyword evidence="1" id="KW-0810">Translation regulation</keyword>
<dbReference type="Pfam" id="PF05741">
    <property type="entry name" value="zf-nanos"/>
    <property type="match status" value="1"/>
</dbReference>
<keyword evidence="5" id="KW-1185">Reference proteome</keyword>
<accession>A0A553PF42</accession>
<dbReference type="EMBL" id="VCGU01000004">
    <property type="protein sequence ID" value="TRY76283.1"/>
    <property type="molecule type" value="Genomic_DNA"/>
</dbReference>
<dbReference type="AlphaFoldDB" id="A0A553PF42"/>
<dbReference type="GO" id="GO:0008270">
    <property type="term" value="F:zinc ion binding"/>
    <property type="evidence" value="ECO:0007669"/>
    <property type="project" value="UniProtKB-KW"/>
</dbReference>
<evidence type="ECO:0000313" key="4">
    <source>
        <dbReference type="EMBL" id="TRY76283.1"/>
    </source>
</evidence>
<keyword evidence="1" id="KW-0862">Zinc</keyword>
<dbReference type="GO" id="GO:0006417">
    <property type="term" value="P:regulation of translation"/>
    <property type="evidence" value="ECO:0007669"/>
    <property type="project" value="UniProtKB-UniRule"/>
</dbReference>
<dbReference type="GO" id="GO:0003723">
    <property type="term" value="F:RNA binding"/>
    <property type="evidence" value="ECO:0007669"/>
    <property type="project" value="UniProtKB-UniRule"/>
</dbReference>
<proteinExistence type="inferred from homology"/>
<dbReference type="Proteomes" id="UP000318571">
    <property type="component" value="Chromosome 5"/>
</dbReference>
<keyword evidence="1" id="KW-0694">RNA-binding</keyword>